<proteinExistence type="predicted"/>
<dbReference type="InterPro" id="IPR019650">
    <property type="entry name" value="DUF2513"/>
</dbReference>
<sequence length="116" mass="13338">MRLDLELFRAILLVVEESHTPTVKSNYSLRFEGIPPLTSDYHVHLLIQEGFLYAIDARCKDREYDYLEIGLTIKGQQFIDAIADRSSLDKIKDYIKANALPLTLDVLFKVAMTQFS</sequence>
<protein>
    <submittedName>
        <fullName evidence="1">Transcriptional regulator, MarR/EmrR family</fullName>
    </submittedName>
</protein>
<evidence type="ECO:0000313" key="1">
    <source>
        <dbReference type="EMBL" id="DAE91855.1"/>
    </source>
</evidence>
<accession>A0A8S5RQU2</accession>
<organism evidence="1">
    <name type="scientific">Siphoviridae sp. ct1NJ1</name>
    <dbReference type="NCBI Taxonomy" id="2827557"/>
    <lineage>
        <taxon>Viruses</taxon>
        <taxon>Duplodnaviria</taxon>
        <taxon>Heunggongvirae</taxon>
        <taxon>Uroviricota</taxon>
        <taxon>Caudoviricetes</taxon>
    </lineage>
</organism>
<dbReference type="EMBL" id="BK057790">
    <property type="protein sequence ID" value="DAE91855.1"/>
    <property type="molecule type" value="Genomic_DNA"/>
</dbReference>
<dbReference type="Pfam" id="PF10711">
    <property type="entry name" value="DUF2513"/>
    <property type="match status" value="1"/>
</dbReference>
<reference evidence="1" key="1">
    <citation type="journal article" date="2021" name="Proc. Natl. Acad. Sci. U.S.A.">
        <title>A Catalog of Tens of Thousands of Viruses from Human Metagenomes Reveals Hidden Associations with Chronic Diseases.</title>
        <authorList>
            <person name="Tisza M.J."/>
            <person name="Buck C.B."/>
        </authorList>
    </citation>
    <scope>NUCLEOTIDE SEQUENCE</scope>
    <source>
        <strain evidence="1">Ct1NJ1</strain>
    </source>
</reference>
<name>A0A8S5RQU2_9CAUD</name>